<reference evidence="1 2" key="1">
    <citation type="submission" date="2020-08" db="EMBL/GenBank/DDBJ databases">
        <title>Whole genome shotgun sequence of Actinoplanes ianthinogenes NBRC 13996.</title>
        <authorList>
            <person name="Komaki H."/>
            <person name="Tamura T."/>
        </authorList>
    </citation>
    <scope>NUCLEOTIDE SEQUENCE [LARGE SCALE GENOMIC DNA]</scope>
    <source>
        <strain evidence="1 2">NBRC 13996</strain>
    </source>
</reference>
<accession>A0ABN6CLG4</accession>
<sequence length="100" mass="11121">MTVRALESQLALHVESGAMLAGAGREDVLLRLGEHSLMIAVDHGVGQMLFRLPAEPRWDDNGEPLPPELAGNLREILTEISRFWKFEPVFWTVGQEPSEG</sequence>
<evidence type="ECO:0000313" key="1">
    <source>
        <dbReference type="EMBL" id="BCJ45877.1"/>
    </source>
</evidence>
<dbReference type="RefSeq" id="WP_212846566.1">
    <property type="nucleotide sequence ID" value="NZ_AP023356.1"/>
</dbReference>
<protein>
    <submittedName>
        <fullName evidence="1">Uncharacterized protein</fullName>
    </submittedName>
</protein>
<evidence type="ECO:0000313" key="2">
    <source>
        <dbReference type="Proteomes" id="UP000676967"/>
    </source>
</evidence>
<dbReference type="Proteomes" id="UP000676967">
    <property type="component" value="Chromosome"/>
</dbReference>
<gene>
    <name evidence="1" type="ORF">Aiant_65340</name>
</gene>
<dbReference type="EMBL" id="AP023356">
    <property type="protein sequence ID" value="BCJ45877.1"/>
    <property type="molecule type" value="Genomic_DNA"/>
</dbReference>
<keyword evidence="2" id="KW-1185">Reference proteome</keyword>
<name>A0ABN6CLG4_9ACTN</name>
<organism evidence="1 2">
    <name type="scientific">Actinoplanes ianthinogenes</name>
    <dbReference type="NCBI Taxonomy" id="122358"/>
    <lineage>
        <taxon>Bacteria</taxon>
        <taxon>Bacillati</taxon>
        <taxon>Actinomycetota</taxon>
        <taxon>Actinomycetes</taxon>
        <taxon>Micromonosporales</taxon>
        <taxon>Micromonosporaceae</taxon>
        <taxon>Actinoplanes</taxon>
    </lineage>
</organism>
<proteinExistence type="predicted"/>